<dbReference type="EMBL" id="JADBHS010000009">
    <property type="protein sequence ID" value="MBE2986628.1"/>
    <property type="molecule type" value="Genomic_DNA"/>
</dbReference>
<dbReference type="Proteomes" id="UP001318760">
    <property type="component" value="Unassembled WGS sequence"/>
</dbReference>
<accession>A0ABD4JIP9</accession>
<evidence type="ECO:0000313" key="1">
    <source>
        <dbReference type="EMBL" id="MBE2986628.1"/>
    </source>
</evidence>
<protein>
    <submittedName>
        <fullName evidence="1">Uncharacterized protein</fullName>
    </submittedName>
</protein>
<organism evidence="1 2">
    <name type="scientific">Campylobacter californiensis</name>
    <dbReference type="NCBI Taxonomy" id="1032243"/>
    <lineage>
        <taxon>Bacteria</taxon>
        <taxon>Pseudomonadati</taxon>
        <taxon>Campylobacterota</taxon>
        <taxon>Epsilonproteobacteria</taxon>
        <taxon>Campylobacterales</taxon>
        <taxon>Campylobacteraceae</taxon>
        <taxon>Campylobacter</taxon>
    </lineage>
</organism>
<proteinExistence type="predicted"/>
<gene>
    <name evidence="1" type="ORF">CCAL12919_05710</name>
</gene>
<dbReference type="RefSeq" id="WP_336613678.1">
    <property type="nucleotide sequence ID" value="NZ_JADBHS010000009.1"/>
</dbReference>
<evidence type="ECO:0000313" key="2">
    <source>
        <dbReference type="Proteomes" id="UP001318760"/>
    </source>
</evidence>
<comment type="caution">
    <text evidence="1">The sequence shown here is derived from an EMBL/GenBank/DDBJ whole genome shotgun (WGS) entry which is preliminary data.</text>
</comment>
<reference evidence="1 2" key="1">
    <citation type="submission" date="2020-10" db="EMBL/GenBank/DDBJ databases">
        <title>Campylobacter californiensis sp. nov. isolated from cattle and feral swine in California.</title>
        <authorList>
            <person name="Miller W.G."/>
        </authorList>
    </citation>
    <scope>NUCLEOTIDE SEQUENCE [LARGE SCALE GENOMIC DNA]</scope>
    <source>
        <strain evidence="1 2">RM12919</strain>
    </source>
</reference>
<name>A0ABD4JIP9_9BACT</name>
<dbReference type="AlphaFoldDB" id="A0ABD4JIP9"/>
<sequence>MTTIVKTQAKGIAEMMVIEDMKEKGWEIGISAKGELCGIRRGKRGDVKHAFDKAGERELARFKARMIKGQKAYYSDQFFRLIGEGIYERETMRLVDILSA</sequence>